<feature type="domain" description="Major facilitator superfamily (MFS) profile" evidence="7">
    <location>
        <begin position="9"/>
        <end position="414"/>
    </location>
</feature>
<gene>
    <name evidence="8" type="ORF">HA51_04940</name>
</gene>
<feature type="transmembrane region" description="Helical" evidence="6">
    <location>
        <begin position="267"/>
        <end position="288"/>
    </location>
</feature>
<evidence type="ECO:0000259" key="7">
    <source>
        <dbReference type="PROSITE" id="PS50850"/>
    </source>
</evidence>
<keyword evidence="2 6" id="KW-0812">Transmembrane</keyword>
<feature type="transmembrane region" description="Helical" evidence="6">
    <location>
        <begin position="359"/>
        <end position="384"/>
    </location>
</feature>
<dbReference type="GO" id="GO:0016020">
    <property type="term" value="C:membrane"/>
    <property type="evidence" value="ECO:0007669"/>
    <property type="project" value="UniProtKB-SubCell"/>
</dbReference>
<dbReference type="InterPro" id="IPR020846">
    <property type="entry name" value="MFS_dom"/>
</dbReference>
<dbReference type="Proteomes" id="UP000193558">
    <property type="component" value="Unassembled WGS sequence"/>
</dbReference>
<comment type="caution">
    <text evidence="8">The sequence shown here is derived from an EMBL/GenBank/DDBJ whole genome shotgun (WGS) entry which is preliminary data.</text>
</comment>
<evidence type="ECO:0000313" key="8">
    <source>
        <dbReference type="EMBL" id="ORM71272.1"/>
    </source>
</evidence>
<feature type="transmembrane region" description="Helical" evidence="6">
    <location>
        <begin position="226"/>
        <end position="247"/>
    </location>
</feature>
<dbReference type="EMBL" id="MLFR01000002">
    <property type="protein sequence ID" value="ORM71272.1"/>
    <property type="molecule type" value="Genomic_DNA"/>
</dbReference>
<dbReference type="PANTHER" id="PTHR11662">
    <property type="entry name" value="SOLUTE CARRIER FAMILY 17"/>
    <property type="match status" value="1"/>
</dbReference>
<feature type="transmembrane region" description="Helical" evidence="6">
    <location>
        <begin position="300"/>
        <end position="320"/>
    </location>
</feature>
<evidence type="ECO:0000256" key="5">
    <source>
        <dbReference type="ARBA" id="ARBA00038514"/>
    </source>
</evidence>
<dbReference type="InterPro" id="IPR050382">
    <property type="entry name" value="MFS_Na/Anion_cotransporter"/>
</dbReference>
<accession>A0A1X1D3L0</accession>
<dbReference type="OrthoDB" id="9773404at2"/>
<dbReference type="CDD" id="cd17319">
    <property type="entry name" value="MFS_ExuT_GudP_like"/>
    <property type="match status" value="1"/>
</dbReference>
<evidence type="ECO:0000256" key="6">
    <source>
        <dbReference type="SAM" id="Phobius"/>
    </source>
</evidence>
<feature type="transmembrane region" description="Helical" evidence="6">
    <location>
        <begin position="159"/>
        <end position="179"/>
    </location>
</feature>
<sequence>MLKRLRWTMVFMLFMAGVISYLDRAALSVAAPLLTKDLNLDPAELGIVFSSFFVGYSLFCFVGGHMSDKYGPKKVLLVAMLVWSVFCMLTAGVAGILSLLVVRVVFGMGEGPYATCTNKIIYQWFPAEKRTSAIGMANAGQQVGGAIAGPLVGLIALTWGWRVPFVAIGILGILWLIIWRWSAADSPNQHPLLVEESENPKRSHHHGIEKDVAVLSLGQYLRRPTVLATSFAFFAYAYVLYFFLSWFPSYLTMERHMSLADMSWANIIPWVFGAAGIMLGGIVCDALFRKMRRGILAHKTVIFVSLAISACCVALAGQAYSVATAIALMSGAAFFTNLTLSTYWGIISETVEPARLGGVGGFMHLVANTAGIIAPTLTGVLVKITNTFQIAFYISGGVALLGALAVAIFVTDQSHKMTWLKGTSAKEPS</sequence>
<evidence type="ECO:0000313" key="9">
    <source>
        <dbReference type="Proteomes" id="UP000193558"/>
    </source>
</evidence>
<dbReference type="SUPFAM" id="SSF103473">
    <property type="entry name" value="MFS general substrate transporter"/>
    <property type="match status" value="1"/>
</dbReference>
<reference evidence="8 9" key="1">
    <citation type="journal article" date="2017" name="Antonie Van Leeuwenhoek">
        <title>Phylogenomic resolution of the bacterial genus Pantoea and its relationship with Erwinia and Tatumella.</title>
        <authorList>
            <person name="Palmer M."/>
            <person name="Steenkamp E.T."/>
            <person name="Coetzee M.P."/>
            <person name="Chan W.Y."/>
            <person name="van Zyl E."/>
            <person name="De Maayer P."/>
            <person name="Coutinho T.A."/>
            <person name="Blom J."/>
            <person name="Smits T.H."/>
            <person name="Duffy B."/>
            <person name="Venter S.N."/>
        </authorList>
    </citation>
    <scope>NUCLEOTIDE SEQUENCE [LARGE SCALE GENOMIC DNA]</scope>
    <source>
        <strain evidence="8 9">LMG 26275</strain>
    </source>
</reference>
<evidence type="ECO:0000256" key="3">
    <source>
        <dbReference type="ARBA" id="ARBA00022989"/>
    </source>
</evidence>
<organism evidence="8 9">
    <name type="scientific">Pantoea rwandensis</name>
    <dbReference type="NCBI Taxonomy" id="1076550"/>
    <lineage>
        <taxon>Bacteria</taxon>
        <taxon>Pseudomonadati</taxon>
        <taxon>Pseudomonadota</taxon>
        <taxon>Gammaproteobacteria</taxon>
        <taxon>Enterobacterales</taxon>
        <taxon>Erwiniaceae</taxon>
        <taxon>Pantoea</taxon>
    </lineage>
</organism>
<name>A0A1X1D3L0_9GAMM</name>
<evidence type="ECO:0000256" key="2">
    <source>
        <dbReference type="ARBA" id="ARBA00022692"/>
    </source>
</evidence>
<dbReference type="GO" id="GO:0022857">
    <property type="term" value="F:transmembrane transporter activity"/>
    <property type="evidence" value="ECO:0007669"/>
    <property type="project" value="InterPro"/>
</dbReference>
<feature type="transmembrane region" description="Helical" evidence="6">
    <location>
        <begin position="326"/>
        <end position="347"/>
    </location>
</feature>
<proteinExistence type="inferred from homology"/>
<dbReference type="RefSeq" id="WP_084932724.1">
    <property type="nucleotide sequence ID" value="NZ_MLFR01000002.1"/>
</dbReference>
<evidence type="ECO:0000256" key="4">
    <source>
        <dbReference type="ARBA" id="ARBA00023136"/>
    </source>
</evidence>
<evidence type="ECO:0000256" key="1">
    <source>
        <dbReference type="ARBA" id="ARBA00004141"/>
    </source>
</evidence>
<dbReference type="PANTHER" id="PTHR11662:SF399">
    <property type="entry name" value="FI19708P1-RELATED"/>
    <property type="match status" value="1"/>
</dbReference>
<dbReference type="AlphaFoldDB" id="A0A1X1D3L0"/>
<dbReference type="InterPro" id="IPR011701">
    <property type="entry name" value="MFS"/>
</dbReference>
<feature type="transmembrane region" description="Helical" evidence="6">
    <location>
        <begin position="46"/>
        <end position="64"/>
    </location>
</feature>
<dbReference type="InterPro" id="IPR036259">
    <property type="entry name" value="MFS_trans_sf"/>
</dbReference>
<protein>
    <submittedName>
        <fullName evidence="8">MFS transporter</fullName>
    </submittedName>
</protein>
<feature type="transmembrane region" description="Helical" evidence="6">
    <location>
        <begin position="76"/>
        <end position="102"/>
    </location>
</feature>
<dbReference type="Gene3D" id="1.20.1250.20">
    <property type="entry name" value="MFS general substrate transporter like domains"/>
    <property type="match status" value="2"/>
</dbReference>
<comment type="similarity">
    <text evidence="5">Belongs to the major facilitator superfamily. Phthalate permease family.</text>
</comment>
<dbReference type="Pfam" id="PF07690">
    <property type="entry name" value="MFS_1"/>
    <property type="match status" value="1"/>
</dbReference>
<keyword evidence="4 6" id="KW-0472">Membrane</keyword>
<keyword evidence="3 6" id="KW-1133">Transmembrane helix</keyword>
<comment type="subcellular location">
    <subcellularLocation>
        <location evidence="1">Membrane</location>
        <topology evidence="1">Multi-pass membrane protein</topology>
    </subcellularLocation>
</comment>
<dbReference type="PROSITE" id="PS50850">
    <property type="entry name" value="MFS"/>
    <property type="match status" value="1"/>
</dbReference>
<feature type="transmembrane region" description="Helical" evidence="6">
    <location>
        <begin position="390"/>
        <end position="411"/>
    </location>
</feature>